<dbReference type="EMBL" id="JAAAXW010000015">
    <property type="protein sequence ID" value="KAF9549867.1"/>
    <property type="molecule type" value="Genomic_DNA"/>
</dbReference>
<organism evidence="1 2">
    <name type="scientific">Mortierella hygrophila</name>
    <dbReference type="NCBI Taxonomy" id="979708"/>
    <lineage>
        <taxon>Eukaryota</taxon>
        <taxon>Fungi</taxon>
        <taxon>Fungi incertae sedis</taxon>
        <taxon>Mucoromycota</taxon>
        <taxon>Mortierellomycotina</taxon>
        <taxon>Mortierellomycetes</taxon>
        <taxon>Mortierellales</taxon>
        <taxon>Mortierellaceae</taxon>
        <taxon>Mortierella</taxon>
    </lineage>
</organism>
<keyword evidence="2" id="KW-1185">Reference proteome</keyword>
<protein>
    <submittedName>
        <fullName evidence="1">Uncharacterized protein</fullName>
    </submittedName>
</protein>
<evidence type="ECO:0000313" key="2">
    <source>
        <dbReference type="Proteomes" id="UP000723463"/>
    </source>
</evidence>
<gene>
    <name evidence="1" type="ORF">EC957_002438</name>
</gene>
<proteinExistence type="predicted"/>
<name>A0A9P6K7G6_9FUNG</name>
<accession>A0A9P6K7G6</accession>
<reference evidence="1" key="1">
    <citation type="journal article" date="2020" name="Fungal Divers.">
        <title>Resolving the Mortierellaceae phylogeny through synthesis of multi-gene phylogenetics and phylogenomics.</title>
        <authorList>
            <person name="Vandepol N."/>
            <person name="Liber J."/>
            <person name="Desiro A."/>
            <person name="Na H."/>
            <person name="Kennedy M."/>
            <person name="Barry K."/>
            <person name="Grigoriev I.V."/>
            <person name="Miller A.N."/>
            <person name="O'Donnell K."/>
            <person name="Stajich J.E."/>
            <person name="Bonito G."/>
        </authorList>
    </citation>
    <scope>NUCLEOTIDE SEQUENCE</scope>
    <source>
        <strain evidence="1">NRRL 2591</strain>
    </source>
</reference>
<comment type="caution">
    <text evidence="1">The sequence shown here is derived from an EMBL/GenBank/DDBJ whole genome shotgun (WGS) entry which is preliminary data.</text>
</comment>
<evidence type="ECO:0000313" key="1">
    <source>
        <dbReference type="EMBL" id="KAF9549867.1"/>
    </source>
</evidence>
<dbReference type="AlphaFoldDB" id="A0A9P6K7G6"/>
<dbReference type="Proteomes" id="UP000723463">
    <property type="component" value="Unassembled WGS sequence"/>
</dbReference>
<sequence length="226" mass="25510">MDLLSFLLTGDANQRVLIEFSVYLVEGNDIPFLMDVQMGMPDVIAGAGMETDDTLPTKVCIMVLFRGVKRTTRLVIGTQPCNALVNSSLRLDLSEQSFCLRNDIVLCALQYRRFERDQDLSGPRIPSSHFSRSHACQPYSIFNLTNFDQCHSGNGTVAGTFFKIMSKEVLQNGSRVILEFSTVQESLNRCTEHSQIATAFEKILDLFQQARLRYRDFGADPWEPIP</sequence>